<evidence type="ECO:0000313" key="4">
    <source>
        <dbReference type="EMBL" id="GAA2001906.1"/>
    </source>
</evidence>
<reference evidence="4 5" key="1">
    <citation type="journal article" date="2019" name="Int. J. Syst. Evol. Microbiol.">
        <title>The Global Catalogue of Microorganisms (GCM) 10K type strain sequencing project: providing services to taxonomists for standard genome sequencing and annotation.</title>
        <authorList>
            <consortium name="The Broad Institute Genomics Platform"/>
            <consortium name="The Broad Institute Genome Sequencing Center for Infectious Disease"/>
            <person name="Wu L."/>
            <person name="Ma J."/>
        </authorList>
    </citation>
    <scope>NUCLEOTIDE SEQUENCE [LARGE SCALE GENOMIC DNA]</scope>
    <source>
        <strain evidence="4 5">JCM 14546</strain>
    </source>
</reference>
<dbReference type="PROSITE" id="PS50943">
    <property type="entry name" value="HTH_CROC1"/>
    <property type="match status" value="1"/>
</dbReference>
<sequence length="105" mass="11322">MPAETRLTDHDAQTGTNLGENRWDVAEARSLGNAIRRFRRAKGLSQEELAQASGITRNHLSLLEAGRPSSRRNDAPANPRVSTLVAIAAALEVPVLELVPGFAQP</sequence>
<accession>A0ABN2T8Z5</accession>
<dbReference type="SUPFAM" id="SSF47413">
    <property type="entry name" value="lambda repressor-like DNA-binding domains"/>
    <property type="match status" value="1"/>
</dbReference>
<comment type="caution">
    <text evidence="4">The sequence shown here is derived from an EMBL/GenBank/DDBJ whole genome shotgun (WGS) entry which is preliminary data.</text>
</comment>
<proteinExistence type="predicted"/>
<dbReference type="RefSeq" id="WP_344307194.1">
    <property type="nucleotide sequence ID" value="NZ_BAAANO010000008.1"/>
</dbReference>
<evidence type="ECO:0000259" key="3">
    <source>
        <dbReference type="PROSITE" id="PS50943"/>
    </source>
</evidence>
<dbReference type="Gene3D" id="1.10.260.40">
    <property type="entry name" value="lambda repressor-like DNA-binding domains"/>
    <property type="match status" value="1"/>
</dbReference>
<gene>
    <name evidence="4" type="ORF">GCM10009755_08010</name>
</gene>
<feature type="domain" description="HTH cro/C1-type" evidence="3">
    <location>
        <begin position="35"/>
        <end position="98"/>
    </location>
</feature>
<keyword evidence="5" id="KW-1185">Reference proteome</keyword>
<dbReference type="PANTHER" id="PTHR46797:SF1">
    <property type="entry name" value="METHYLPHOSPHONATE SYNTHASE"/>
    <property type="match status" value="1"/>
</dbReference>
<protein>
    <recommendedName>
        <fullName evidence="3">HTH cro/C1-type domain-containing protein</fullName>
    </recommendedName>
</protein>
<keyword evidence="1" id="KW-0238">DNA-binding</keyword>
<dbReference type="InterPro" id="IPR050807">
    <property type="entry name" value="TransReg_Diox_bact_type"/>
</dbReference>
<dbReference type="SMART" id="SM00530">
    <property type="entry name" value="HTH_XRE"/>
    <property type="match status" value="1"/>
</dbReference>
<dbReference type="CDD" id="cd00093">
    <property type="entry name" value="HTH_XRE"/>
    <property type="match status" value="1"/>
</dbReference>
<organism evidence="4 5">
    <name type="scientific">Brevibacterium samyangense</name>
    <dbReference type="NCBI Taxonomy" id="366888"/>
    <lineage>
        <taxon>Bacteria</taxon>
        <taxon>Bacillati</taxon>
        <taxon>Actinomycetota</taxon>
        <taxon>Actinomycetes</taxon>
        <taxon>Micrococcales</taxon>
        <taxon>Brevibacteriaceae</taxon>
        <taxon>Brevibacterium</taxon>
    </lineage>
</organism>
<dbReference type="InterPro" id="IPR001387">
    <property type="entry name" value="Cro/C1-type_HTH"/>
</dbReference>
<dbReference type="Proteomes" id="UP001500755">
    <property type="component" value="Unassembled WGS sequence"/>
</dbReference>
<dbReference type="PANTHER" id="PTHR46797">
    <property type="entry name" value="HTH-TYPE TRANSCRIPTIONAL REGULATOR"/>
    <property type="match status" value="1"/>
</dbReference>
<evidence type="ECO:0000256" key="2">
    <source>
        <dbReference type="SAM" id="MobiDB-lite"/>
    </source>
</evidence>
<feature type="compositionally biased region" description="Basic and acidic residues" evidence="2">
    <location>
        <begin position="1"/>
        <end position="12"/>
    </location>
</feature>
<dbReference type="Pfam" id="PF01381">
    <property type="entry name" value="HTH_3"/>
    <property type="match status" value="1"/>
</dbReference>
<dbReference type="InterPro" id="IPR010982">
    <property type="entry name" value="Lambda_DNA-bd_dom_sf"/>
</dbReference>
<evidence type="ECO:0000256" key="1">
    <source>
        <dbReference type="ARBA" id="ARBA00023125"/>
    </source>
</evidence>
<evidence type="ECO:0000313" key="5">
    <source>
        <dbReference type="Proteomes" id="UP001500755"/>
    </source>
</evidence>
<name>A0ABN2T8Z5_9MICO</name>
<dbReference type="EMBL" id="BAAANO010000008">
    <property type="protein sequence ID" value="GAA2001906.1"/>
    <property type="molecule type" value="Genomic_DNA"/>
</dbReference>
<feature type="region of interest" description="Disordered" evidence="2">
    <location>
        <begin position="1"/>
        <end position="21"/>
    </location>
</feature>